<dbReference type="Proteomes" id="UP001159042">
    <property type="component" value="Unassembled WGS sequence"/>
</dbReference>
<sequence length="431" mass="48543">MLPQTQYLEPGFSSDNNSENQNGSTMTLLVKLKHWATTPPVTHAHVTSLLHILSPYHPELPLDARTLLKTPRSMVAKTLENGHYCHIGLEQGLQILLKRNYKIAPKSLTISFNIDGIPLFHSSTLQLWPILAEVKNVKSSPFAVGIFCGKSKPKPLELYLMDFITEVLHLLEKGFLFQGQKYSVEIHSLICDAPARAYLKCIKSHGGYSSCEKCTDPGEYIDGRVVLSSLCAPYRTDENFSHQIDDDHHIGTSPLISLPIGMVTKFPIDYMHNCCLGVMRKLFNTWIGGPLRVRLTGRQVSMISEHLESLKLYIPVEFNRKPRPLSELPRWKATELRTIAIMVSSKHLSTFGTNCPKKLLSVFVKHCVDIYGTSFLIYNVHMLLHLSRDVDIYGSLDNFSAFSFENYLGFLKGLVKSTINPLQENPCEGCP</sequence>
<protein>
    <recommendedName>
        <fullName evidence="4">Transposase domain-containing protein</fullName>
    </recommendedName>
</protein>
<gene>
    <name evidence="2" type="ORF">NQ315_015316</name>
</gene>
<dbReference type="EMBL" id="JANEYG010000409">
    <property type="protein sequence ID" value="KAJ8909796.1"/>
    <property type="molecule type" value="Genomic_DNA"/>
</dbReference>
<dbReference type="AlphaFoldDB" id="A0AAV8V6N8"/>
<feature type="region of interest" description="Disordered" evidence="1">
    <location>
        <begin position="1"/>
        <end position="21"/>
    </location>
</feature>
<evidence type="ECO:0000256" key="1">
    <source>
        <dbReference type="SAM" id="MobiDB-lite"/>
    </source>
</evidence>
<accession>A0AAV8V6N8</accession>
<dbReference type="PANTHER" id="PTHR33053:SF24">
    <property type="entry name" value="TRANSPOSASE DOMAIN-CONTAINING PROTEIN"/>
    <property type="match status" value="1"/>
</dbReference>
<organism evidence="2 3">
    <name type="scientific">Exocentrus adspersus</name>
    <dbReference type="NCBI Taxonomy" id="1586481"/>
    <lineage>
        <taxon>Eukaryota</taxon>
        <taxon>Metazoa</taxon>
        <taxon>Ecdysozoa</taxon>
        <taxon>Arthropoda</taxon>
        <taxon>Hexapoda</taxon>
        <taxon>Insecta</taxon>
        <taxon>Pterygota</taxon>
        <taxon>Neoptera</taxon>
        <taxon>Endopterygota</taxon>
        <taxon>Coleoptera</taxon>
        <taxon>Polyphaga</taxon>
        <taxon>Cucujiformia</taxon>
        <taxon>Chrysomeloidea</taxon>
        <taxon>Cerambycidae</taxon>
        <taxon>Lamiinae</taxon>
        <taxon>Acanthocinini</taxon>
        <taxon>Exocentrus</taxon>
    </lineage>
</organism>
<dbReference type="PANTHER" id="PTHR33053">
    <property type="entry name" value="PROTEIN, PUTATIVE-RELATED"/>
    <property type="match status" value="1"/>
</dbReference>
<comment type="caution">
    <text evidence="2">The sequence shown here is derived from an EMBL/GenBank/DDBJ whole genome shotgun (WGS) entry which is preliminary data.</text>
</comment>
<proteinExistence type="predicted"/>
<evidence type="ECO:0000313" key="3">
    <source>
        <dbReference type="Proteomes" id="UP001159042"/>
    </source>
</evidence>
<evidence type="ECO:0008006" key="4">
    <source>
        <dbReference type="Google" id="ProtNLM"/>
    </source>
</evidence>
<evidence type="ECO:0000313" key="2">
    <source>
        <dbReference type="EMBL" id="KAJ8909796.1"/>
    </source>
</evidence>
<reference evidence="2 3" key="1">
    <citation type="journal article" date="2023" name="Insect Mol. Biol.">
        <title>Genome sequencing provides insights into the evolution of gene families encoding plant cell wall-degrading enzymes in longhorned beetles.</title>
        <authorList>
            <person name="Shin N.R."/>
            <person name="Okamura Y."/>
            <person name="Kirsch R."/>
            <person name="Pauchet Y."/>
        </authorList>
    </citation>
    <scope>NUCLEOTIDE SEQUENCE [LARGE SCALE GENOMIC DNA]</scope>
    <source>
        <strain evidence="2">EAD_L_NR</strain>
    </source>
</reference>
<keyword evidence="3" id="KW-1185">Reference proteome</keyword>
<name>A0AAV8V6N8_9CUCU</name>